<keyword evidence="3" id="KW-1185">Reference proteome</keyword>
<dbReference type="NCBIfam" id="TIGR00176">
    <property type="entry name" value="mobB"/>
    <property type="match status" value="1"/>
</dbReference>
<dbReference type="PANTHER" id="PTHR40072">
    <property type="entry name" value="MOLYBDOPTERIN-GUANINE DINUCLEOTIDE BIOSYNTHESIS ADAPTER PROTEIN-RELATED"/>
    <property type="match status" value="1"/>
</dbReference>
<sequence>MANRIGGDKVKILQVVGYKNAGKTTLTVELIRSLTARGLRIGTVKHDGHDFEPDAPGKDTWRHRQAGAHVTAISSAHRTAWYVERPTEIAELLGSMRDHGLDGVIAEGFKTAPYPKIVLLRDEGDADLLQLPNLVAAAVREQSESVKLLAESCGSPLFVYGSDNNDALLKYIVHWFKVSE</sequence>
<name>A0ABR5A8C7_9BACL</name>
<reference evidence="2 3" key="1">
    <citation type="submission" date="2014-12" db="EMBL/GenBank/DDBJ databases">
        <title>Draft genome sequence of Cohnella kolymensis strain B-2846.</title>
        <authorList>
            <person name="Karlyshev A.V."/>
            <person name="Kudryashova E.B."/>
        </authorList>
    </citation>
    <scope>NUCLEOTIDE SEQUENCE [LARGE SCALE GENOMIC DNA]</scope>
    <source>
        <strain evidence="2 3">VKM B-2846</strain>
    </source>
</reference>
<dbReference type="InterPro" id="IPR004435">
    <property type="entry name" value="MobB_dom"/>
</dbReference>
<dbReference type="Gene3D" id="3.40.50.300">
    <property type="entry name" value="P-loop containing nucleotide triphosphate hydrolases"/>
    <property type="match status" value="1"/>
</dbReference>
<organism evidence="2 3">
    <name type="scientific">Cohnella kolymensis</name>
    <dbReference type="NCBI Taxonomy" id="1590652"/>
    <lineage>
        <taxon>Bacteria</taxon>
        <taxon>Bacillati</taxon>
        <taxon>Bacillota</taxon>
        <taxon>Bacilli</taxon>
        <taxon>Bacillales</taxon>
        <taxon>Paenibacillaceae</taxon>
        <taxon>Cohnella</taxon>
    </lineage>
</organism>
<dbReference type="InterPro" id="IPR052539">
    <property type="entry name" value="MGD_biosynthesis_adapter"/>
</dbReference>
<gene>
    <name evidence="2" type="ORF">SD71_00505</name>
</gene>
<dbReference type="EMBL" id="JXAL01000001">
    <property type="protein sequence ID" value="KIL37236.1"/>
    <property type="molecule type" value="Genomic_DNA"/>
</dbReference>
<evidence type="ECO:0000313" key="2">
    <source>
        <dbReference type="EMBL" id="KIL37236.1"/>
    </source>
</evidence>
<comment type="caution">
    <text evidence="2">The sequence shown here is derived from an EMBL/GenBank/DDBJ whole genome shotgun (WGS) entry which is preliminary data.</text>
</comment>
<accession>A0ABR5A8C7</accession>
<proteinExistence type="predicted"/>
<dbReference type="SUPFAM" id="SSF52540">
    <property type="entry name" value="P-loop containing nucleoside triphosphate hydrolases"/>
    <property type="match status" value="1"/>
</dbReference>
<dbReference type="CDD" id="cd03116">
    <property type="entry name" value="MobB"/>
    <property type="match status" value="1"/>
</dbReference>
<dbReference type="PANTHER" id="PTHR40072:SF1">
    <property type="entry name" value="MOLYBDOPTERIN-GUANINE DINUCLEOTIDE BIOSYNTHESIS ADAPTER PROTEIN"/>
    <property type="match status" value="1"/>
</dbReference>
<protein>
    <recommendedName>
        <fullName evidence="1">Molybdopterin-guanine dinucleotide biosynthesis protein B (MobB) domain-containing protein</fullName>
    </recommendedName>
</protein>
<evidence type="ECO:0000313" key="3">
    <source>
        <dbReference type="Proteomes" id="UP000054526"/>
    </source>
</evidence>
<feature type="domain" description="Molybdopterin-guanine dinucleotide biosynthesis protein B (MobB)" evidence="1">
    <location>
        <begin position="12"/>
        <end position="138"/>
    </location>
</feature>
<dbReference type="Proteomes" id="UP000054526">
    <property type="component" value="Unassembled WGS sequence"/>
</dbReference>
<dbReference type="Pfam" id="PF03205">
    <property type="entry name" value="MobB"/>
    <property type="match status" value="1"/>
</dbReference>
<evidence type="ECO:0000259" key="1">
    <source>
        <dbReference type="Pfam" id="PF03205"/>
    </source>
</evidence>
<dbReference type="InterPro" id="IPR027417">
    <property type="entry name" value="P-loop_NTPase"/>
</dbReference>